<dbReference type="AlphaFoldDB" id="A0A5J4PQD4"/>
<evidence type="ECO:0000313" key="1">
    <source>
        <dbReference type="EMBL" id="KAA6311727.1"/>
    </source>
</evidence>
<name>A0A5J4PQD4_9ZZZZ</name>
<gene>
    <name evidence="1" type="ORF">EZS27_037205</name>
</gene>
<accession>A0A5J4PQD4</accession>
<protein>
    <submittedName>
        <fullName evidence="1">Uncharacterized protein</fullName>
    </submittedName>
</protein>
<sequence length="67" mass="8230">MLVFSVAEPNGTRTYIYDKDEFYVIVLEPMRKKEEYYLLTAYYLDSRDKARDKIMKKYKRRRLPNVP</sequence>
<proteinExistence type="predicted"/>
<dbReference type="EMBL" id="SNRY01006813">
    <property type="protein sequence ID" value="KAA6311727.1"/>
    <property type="molecule type" value="Genomic_DNA"/>
</dbReference>
<reference evidence="1" key="1">
    <citation type="submission" date="2019-03" db="EMBL/GenBank/DDBJ databases">
        <title>Single cell metagenomics reveals metabolic interactions within the superorganism composed of flagellate Streblomastix strix and complex community of Bacteroidetes bacteria on its surface.</title>
        <authorList>
            <person name="Treitli S.C."/>
            <person name="Kolisko M."/>
            <person name="Husnik F."/>
            <person name="Keeling P."/>
            <person name="Hampl V."/>
        </authorList>
    </citation>
    <scope>NUCLEOTIDE SEQUENCE</scope>
    <source>
        <strain evidence="1">STM</strain>
    </source>
</reference>
<comment type="caution">
    <text evidence="1">The sequence shown here is derived from an EMBL/GenBank/DDBJ whole genome shotgun (WGS) entry which is preliminary data.</text>
</comment>
<organism evidence="1">
    <name type="scientific">termite gut metagenome</name>
    <dbReference type="NCBI Taxonomy" id="433724"/>
    <lineage>
        <taxon>unclassified sequences</taxon>
        <taxon>metagenomes</taxon>
        <taxon>organismal metagenomes</taxon>
    </lineage>
</organism>